<dbReference type="EMBL" id="UGOA01000001">
    <property type="protein sequence ID" value="STX42859.1"/>
    <property type="molecule type" value="Genomic_DNA"/>
</dbReference>
<dbReference type="GO" id="GO:0005829">
    <property type="term" value="C:cytosol"/>
    <property type="evidence" value="ECO:0007669"/>
    <property type="project" value="TreeGrafter"/>
</dbReference>
<dbReference type="GO" id="GO:0006913">
    <property type="term" value="P:nucleocytoplasmic transport"/>
    <property type="evidence" value="ECO:0007669"/>
    <property type="project" value="TreeGrafter"/>
</dbReference>
<dbReference type="SUPFAM" id="SSF52047">
    <property type="entry name" value="RNI-like"/>
    <property type="match status" value="1"/>
</dbReference>
<evidence type="ECO:0000313" key="5">
    <source>
        <dbReference type="EMBL" id="STX42859.1"/>
    </source>
</evidence>
<dbReference type="Pfam" id="PF13516">
    <property type="entry name" value="LRR_6"/>
    <property type="match status" value="4"/>
</dbReference>
<dbReference type="SMART" id="SM00368">
    <property type="entry name" value="LRR_RI"/>
    <property type="match status" value="6"/>
</dbReference>
<evidence type="ECO:0000256" key="1">
    <source>
        <dbReference type="ARBA" id="ARBA00022468"/>
    </source>
</evidence>
<dbReference type="Gene3D" id="3.80.10.10">
    <property type="entry name" value="Ribonuclease Inhibitor"/>
    <property type="match status" value="2"/>
</dbReference>
<keyword evidence="1" id="KW-0343">GTPase activation</keyword>
<reference evidence="5 6" key="1">
    <citation type="submission" date="2018-06" db="EMBL/GenBank/DDBJ databases">
        <authorList>
            <consortium name="Pathogen Informatics"/>
            <person name="Doyle S."/>
        </authorList>
    </citation>
    <scope>NUCLEOTIDE SEQUENCE [LARGE SCALE GENOMIC DNA]</scope>
    <source>
        <strain evidence="5 6">NCTC13292</strain>
    </source>
</reference>
<dbReference type="RefSeq" id="WP_115221491.1">
    <property type="nucleotide sequence ID" value="NZ_CAXYJE010000003.1"/>
</dbReference>
<dbReference type="PANTHER" id="PTHR24113:SF12">
    <property type="entry name" value="RAN GTPASE-ACTIVATING PROTEIN 1"/>
    <property type="match status" value="1"/>
</dbReference>
<accession>A0A378J5Y1</accession>
<keyword evidence="6" id="KW-1185">Reference proteome</keyword>
<dbReference type="GO" id="GO:0048471">
    <property type="term" value="C:perinuclear region of cytoplasm"/>
    <property type="evidence" value="ECO:0007669"/>
    <property type="project" value="TreeGrafter"/>
</dbReference>
<evidence type="ECO:0000256" key="4">
    <source>
        <dbReference type="SAM" id="MobiDB-lite"/>
    </source>
</evidence>
<protein>
    <submittedName>
        <fullName evidence="5">Dot/Icm secretion system substrate</fullName>
    </submittedName>
</protein>
<keyword evidence="2" id="KW-0433">Leucine-rich repeat</keyword>
<dbReference type="PANTHER" id="PTHR24113">
    <property type="entry name" value="RAN GTPASE-ACTIVATING PROTEIN 1"/>
    <property type="match status" value="1"/>
</dbReference>
<dbReference type="AlphaFoldDB" id="A0A378J5Y1"/>
<dbReference type="InterPro" id="IPR001611">
    <property type="entry name" value="Leu-rich_rpt"/>
</dbReference>
<feature type="region of interest" description="Disordered" evidence="4">
    <location>
        <begin position="571"/>
        <end position="595"/>
    </location>
</feature>
<evidence type="ECO:0000256" key="2">
    <source>
        <dbReference type="ARBA" id="ARBA00022614"/>
    </source>
</evidence>
<feature type="compositionally biased region" description="Polar residues" evidence="4">
    <location>
        <begin position="571"/>
        <end position="589"/>
    </location>
</feature>
<dbReference type="InterPro" id="IPR032675">
    <property type="entry name" value="LRR_dom_sf"/>
</dbReference>
<proteinExistence type="predicted"/>
<sequence>MPSVEEIIQKIKDNAASSLYISGSNLNKDQTSALAEALKTNTQMQIIYLNDIDIEKLKILADGLKNKVNLGTIVLESSNLGQEGALVLADIIKTTPSLQTLRISRNNFGDAGAKILADVLQENNSLRAIDLTNNDIGAEGAKALAEALKINTSLTTMIMSSNHIGDEGAKAFAKALETNNSVQRISLRTNKISDEGVLSIANTLKLNNTISSCKLWGNKIGDEANRALIDALENNYSITDFDEIPGSVELVNRNKIRNDKFQRLSHLIDKYYKEEGFAVEVIKELAPLRALTQQNEEMTIEEKKELDSLLSELPRSTPYQEHPYFKRLIERKIAPFISTEQDTTLTKLLRTLELLDKHQFNFILTGQEPAVTDLKPNTIAFLQTKQKYFDEHEVQREGYRVEKLYFKDSKGVMHERQLNGFDLFHFMKTDNQVPLTTESLERHQSLIQNELHVKGIVRQFEHNYDNFRLIDHAWSCVTTHPLYKASYQKEGDESLFKQFDYFTRWFNDDAANFYYEGCFNQPSDQRTITEAYDDARIKTELEKLTQKMDGFDKKTEKMDEVSTVQVSSMSIFKPVQNEQPNNKNADTPNMEPPTT</sequence>
<evidence type="ECO:0000313" key="6">
    <source>
        <dbReference type="Proteomes" id="UP000254677"/>
    </source>
</evidence>
<organism evidence="5 6">
    <name type="scientific">Legionella donaldsonii</name>
    <dbReference type="NCBI Taxonomy" id="45060"/>
    <lineage>
        <taxon>Bacteria</taxon>
        <taxon>Pseudomonadati</taxon>
        <taxon>Pseudomonadota</taxon>
        <taxon>Gammaproteobacteria</taxon>
        <taxon>Legionellales</taxon>
        <taxon>Legionellaceae</taxon>
        <taxon>Legionella</taxon>
    </lineage>
</organism>
<dbReference type="Proteomes" id="UP000254677">
    <property type="component" value="Unassembled WGS sequence"/>
</dbReference>
<evidence type="ECO:0000256" key="3">
    <source>
        <dbReference type="ARBA" id="ARBA00022737"/>
    </source>
</evidence>
<dbReference type="GO" id="GO:0031267">
    <property type="term" value="F:small GTPase binding"/>
    <property type="evidence" value="ECO:0007669"/>
    <property type="project" value="TreeGrafter"/>
</dbReference>
<gene>
    <name evidence="5" type="ORF">NCTC13292_01817</name>
</gene>
<keyword evidence="3" id="KW-0677">Repeat</keyword>
<dbReference type="InterPro" id="IPR027038">
    <property type="entry name" value="RanGap"/>
</dbReference>
<dbReference type="GO" id="GO:0005096">
    <property type="term" value="F:GTPase activator activity"/>
    <property type="evidence" value="ECO:0007669"/>
    <property type="project" value="UniProtKB-KW"/>
</dbReference>
<name>A0A378J5Y1_9GAMM</name>